<dbReference type="SUPFAM" id="SSF48150">
    <property type="entry name" value="DNA-glycosylase"/>
    <property type="match status" value="1"/>
</dbReference>
<dbReference type="InterPro" id="IPR011257">
    <property type="entry name" value="DNA_glycosylase"/>
</dbReference>
<dbReference type="PANTHER" id="PTHR30037:SF4">
    <property type="entry name" value="DNA-3-METHYLADENINE GLYCOSYLASE I"/>
    <property type="match status" value="1"/>
</dbReference>
<organism evidence="1">
    <name type="scientific">marine metagenome</name>
    <dbReference type="NCBI Taxonomy" id="408172"/>
    <lineage>
        <taxon>unclassified sequences</taxon>
        <taxon>metagenomes</taxon>
        <taxon>ecological metagenomes</taxon>
    </lineage>
</organism>
<dbReference type="PANTHER" id="PTHR30037">
    <property type="entry name" value="DNA-3-METHYLADENINE GLYCOSYLASE 1"/>
    <property type="match status" value="1"/>
</dbReference>
<evidence type="ECO:0008006" key="2">
    <source>
        <dbReference type="Google" id="ProtNLM"/>
    </source>
</evidence>
<proteinExistence type="predicted"/>
<sequence>MPHEEFHDPLAPPDPLRDWYVNTIWGKQVDDDDVLFEVMSLQVFQAGLTWRMILNKRDGFRAAFDDWSIRSVAGFGSAQVEALREDPGIIRNRLKIQATVDNARTVRSLQNEHGTFCNWFYNVLEGTEYPALQKALRSKFKFMGPEISRMWLMASGRITREEGDKYRP</sequence>
<dbReference type="Gene3D" id="1.10.340.30">
    <property type="entry name" value="Hypothetical protein, domain 2"/>
    <property type="match status" value="1"/>
</dbReference>
<dbReference type="GO" id="GO:0008725">
    <property type="term" value="F:DNA-3-methyladenine glycosylase activity"/>
    <property type="evidence" value="ECO:0007669"/>
    <property type="project" value="InterPro"/>
</dbReference>
<gene>
    <name evidence="1" type="ORF">METZ01_LOCUS97298</name>
</gene>
<dbReference type="EMBL" id="UINC01009946">
    <property type="protein sequence ID" value="SVA44444.1"/>
    <property type="molecule type" value="Genomic_DNA"/>
</dbReference>
<protein>
    <recommendedName>
        <fullName evidence="2">DNA-3-methyladenine glycosylase I</fullName>
    </recommendedName>
</protein>
<evidence type="ECO:0000313" key="1">
    <source>
        <dbReference type="EMBL" id="SVA44444.1"/>
    </source>
</evidence>
<accession>A0A381VVY7</accession>
<dbReference type="GO" id="GO:0006284">
    <property type="term" value="P:base-excision repair"/>
    <property type="evidence" value="ECO:0007669"/>
    <property type="project" value="InterPro"/>
</dbReference>
<name>A0A381VVY7_9ZZZZ</name>
<dbReference type="Pfam" id="PF03352">
    <property type="entry name" value="Adenine_glyco"/>
    <property type="match status" value="1"/>
</dbReference>
<dbReference type="InterPro" id="IPR052891">
    <property type="entry name" value="DNA-3mA_glycosylase"/>
</dbReference>
<reference evidence="1" key="1">
    <citation type="submission" date="2018-05" db="EMBL/GenBank/DDBJ databases">
        <authorList>
            <person name="Lanie J.A."/>
            <person name="Ng W.-L."/>
            <person name="Kazmierczak K.M."/>
            <person name="Andrzejewski T.M."/>
            <person name="Davidsen T.M."/>
            <person name="Wayne K.J."/>
            <person name="Tettelin H."/>
            <person name="Glass J.I."/>
            <person name="Rusch D."/>
            <person name="Podicherti R."/>
            <person name="Tsui H.-C.T."/>
            <person name="Winkler M.E."/>
        </authorList>
    </citation>
    <scope>NUCLEOTIDE SEQUENCE</scope>
</reference>
<dbReference type="AlphaFoldDB" id="A0A381VVY7"/>
<dbReference type="InterPro" id="IPR005019">
    <property type="entry name" value="Adenine_glyco"/>
</dbReference>